<accession>K8E8W8</accession>
<dbReference type="AlphaFoldDB" id="K8E8W8"/>
<dbReference type="GeneID" id="19017960"/>
<dbReference type="eggNOG" id="ENOG502SY7J">
    <property type="taxonomic scope" value="Eukaryota"/>
</dbReference>
<dbReference type="RefSeq" id="XP_007515223.1">
    <property type="nucleotide sequence ID" value="XM_007515161.1"/>
</dbReference>
<feature type="compositionally biased region" description="Basic and acidic residues" evidence="1">
    <location>
        <begin position="153"/>
        <end position="168"/>
    </location>
</feature>
<keyword evidence="2" id="KW-0732">Signal</keyword>
<feature type="region of interest" description="Disordered" evidence="1">
    <location>
        <begin position="153"/>
        <end position="175"/>
    </location>
</feature>
<feature type="region of interest" description="Disordered" evidence="1">
    <location>
        <begin position="74"/>
        <end position="132"/>
    </location>
</feature>
<evidence type="ECO:0000313" key="3">
    <source>
        <dbReference type="EMBL" id="CCO14102.1"/>
    </source>
</evidence>
<protein>
    <recommendedName>
        <fullName evidence="5">Exostosin GT47 domain-containing protein</fullName>
    </recommendedName>
</protein>
<feature type="compositionally biased region" description="Polar residues" evidence="1">
    <location>
        <begin position="565"/>
        <end position="592"/>
    </location>
</feature>
<gene>
    <name evidence="3" type="ORF">Bathy01g02250</name>
</gene>
<evidence type="ECO:0000256" key="1">
    <source>
        <dbReference type="SAM" id="MobiDB-lite"/>
    </source>
</evidence>
<proteinExistence type="predicted"/>
<evidence type="ECO:0008006" key="5">
    <source>
        <dbReference type="Google" id="ProtNLM"/>
    </source>
</evidence>
<evidence type="ECO:0000313" key="4">
    <source>
        <dbReference type="Proteomes" id="UP000198341"/>
    </source>
</evidence>
<dbReference type="KEGG" id="bpg:Bathy01g02250"/>
<feature type="chain" id="PRO_5003919067" description="Exostosin GT47 domain-containing protein" evidence="2">
    <location>
        <begin position="18"/>
        <end position="612"/>
    </location>
</feature>
<sequence>MILIVFSLLLLLRLSSSGSPDKPSSAAFEVFNPTLVAAAGGSRRLLLRDNNENKIRYMDASSRERQDRYERWMMNRKNRQNEKKKKEAEGDGHEDKRRMREDESRSRQMMLRRERQRNPGFEKLELQRQARSQTRLEHIKRWQDLRESRNYAVEHENMQARRRREEMRKRKTTRKKTTKELVAEWERRYSMAERGWARESRMLHTKYGDMYRDNLGVNSNTDSEKPVMFVHISNSGGTAACNSVSGGGVRTTFEGNCNLMCNMPWHWSRYYKGPGEWTEEEMKTLDSCDQKDEHVQNMMVDERDCEAMAEYAKKWKFRVLFREMLLAETGEKANDFTICPQFRYVMFFKDPLKRYKSELSIRHGFDGVNATKRFVETSYAGVNKGERAWFGPSLLNFRENLGHIMPGTPGINNFVTRTLLGPDVYTLPPKKITEEHLNRARAILSKFEAVIPLEKAFESYTWRIFASLFPEVGERLFYKTKAQLWCKHANVKNVKHKDNIAGDEKLHKMIEEMNTIDTKLHSEITAKYEKQMEMFYEQHPYENKRRLKTLPTCAEARTHYHKPSSSRPEALHRTSTTHARPASLKTTKTTETVSDDSVEKSGGKISISGLLG</sequence>
<reference evidence="3 4" key="1">
    <citation type="submission" date="2011-10" db="EMBL/GenBank/DDBJ databases">
        <authorList>
            <person name="Genoscope - CEA"/>
        </authorList>
    </citation>
    <scope>NUCLEOTIDE SEQUENCE [LARGE SCALE GENOMIC DNA]</scope>
    <source>
        <strain evidence="3 4">RCC 1105</strain>
    </source>
</reference>
<feature type="compositionally biased region" description="Low complexity" evidence="1">
    <location>
        <begin position="603"/>
        <end position="612"/>
    </location>
</feature>
<dbReference type="EMBL" id="FO082278">
    <property type="protein sequence ID" value="CCO14102.1"/>
    <property type="molecule type" value="Genomic_DNA"/>
</dbReference>
<feature type="signal peptide" evidence="2">
    <location>
        <begin position="1"/>
        <end position="17"/>
    </location>
</feature>
<name>K8E8W8_9CHLO</name>
<dbReference type="Proteomes" id="UP000198341">
    <property type="component" value="Chromosome 1"/>
</dbReference>
<organism evidence="3 4">
    <name type="scientific">Bathycoccus prasinos</name>
    <dbReference type="NCBI Taxonomy" id="41875"/>
    <lineage>
        <taxon>Eukaryota</taxon>
        <taxon>Viridiplantae</taxon>
        <taxon>Chlorophyta</taxon>
        <taxon>Mamiellophyceae</taxon>
        <taxon>Mamiellales</taxon>
        <taxon>Bathycoccaceae</taxon>
        <taxon>Bathycoccus</taxon>
    </lineage>
</organism>
<feature type="region of interest" description="Disordered" evidence="1">
    <location>
        <begin position="558"/>
        <end position="612"/>
    </location>
</feature>
<evidence type="ECO:0000256" key="2">
    <source>
        <dbReference type="SAM" id="SignalP"/>
    </source>
</evidence>
<keyword evidence="4" id="KW-1185">Reference proteome</keyword>